<proteinExistence type="predicted"/>
<dbReference type="AlphaFoldDB" id="A0A8D4VQI6"/>
<dbReference type="Proteomes" id="UP000824988">
    <property type="component" value="Chromosome"/>
</dbReference>
<sequence length="416" mass="43942">MSLAAACSLWRGYEPVNRDAEMERFTSHGGYAPQNYAVSSTRETWSHDGALLDVSISIPSAPGKRPVVFYLPGMGEGAANGELWRRQWAQAGYVVVSMQPKEYGEASLANKQGGAGDPGSPGRTAFSEAVLKNNVSQFLWGLGKIADRLRSGNERYAPLDLSRVALAGYDLGAQTVLRLAAAPKGLPVPSPVSAFRAVIVMGAPVATFSGKVAGDIRMPLLLVGNGRPDNPAGASAPEKSAWLGLPAGQKYWLSLERASHRLLSGSMSNGSYWSEVIDVDSSERGGRAARGRPGYDGVTGATSSAGGDWLRATDTAYGSGQTPVEYDALGGASSRGGGRSRNSAPSGGNRGSQRNTGDRSRQDIESQARAARQMAIVASVTTAFLDATVQASTEAHDWLAEEASSWLEDYAQWLQR</sequence>
<reference evidence="2" key="1">
    <citation type="submission" date="2019-06" db="EMBL/GenBank/DDBJ databases">
        <title>Complete genome sequence of Methylogaea oryzae strain JCM16910.</title>
        <authorList>
            <person name="Asakawa S."/>
        </authorList>
    </citation>
    <scope>NUCLEOTIDE SEQUENCE</scope>
    <source>
        <strain evidence="2">E10</strain>
    </source>
</reference>
<dbReference type="KEGG" id="moz:MoryE10_11910"/>
<dbReference type="InterPro" id="IPR029058">
    <property type="entry name" value="AB_hydrolase_fold"/>
</dbReference>
<keyword evidence="3" id="KW-1185">Reference proteome</keyword>
<evidence type="ECO:0000313" key="2">
    <source>
        <dbReference type="EMBL" id="BBL70585.1"/>
    </source>
</evidence>
<gene>
    <name evidence="2" type="ORF">MoryE10_11910</name>
</gene>
<accession>A0A8D4VQI6</accession>
<dbReference type="Gene3D" id="3.40.50.1820">
    <property type="entry name" value="alpha/beta hydrolase"/>
    <property type="match status" value="1"/>
</dbReference>
<feature type="compositionally biased region" description="Basic and acidic residues" evidence="1">
    <location>
        <begin position="356"/>
        <end position="366"/>
    </location>
</feature>
<organism evidence="2 3">
    <name type="scientific">Methylogaea oryzae</name>
    <dbReference type="NCBI Taxonomy" id="1295382"/>
    <lineage>
        <taxon>Bacteria</taxon>
        <taxon>Pseudomonadati</taxon>
        <taxon>Pseudomonadota</taxon>
        <taxon>Gammaproteobacteria</taxon>
        <taxon>Methylococcales</taxon>
        <taxon>Methylococcaceae</taxon>
        <taxon>Methylogaea</taxon>
    </lineage>
</organism>
<evidence type="ECO:0000256" key="1">
    <source>
        <dbReference type="SAM" id="MobiDB-lite"/>
    </source>
</evidence>
<protein>
    <recommendedName>
        <fullName evidence="4">Alpha/beta hydrolase</fullName>
    </recommendedName>
</protein>
<name>A0A8D4VQI6_9GAMM</name>
<evidence type="ECO:0000313" key="3">
    <source>
        <dbReference type="Proteomes" id="UP000824988"/>
    </source>
</evidence>
<dbReference type="EMBL" id="AP019782">
    <property type="protein sequence ID" value="BBL70585.1"/>
    <property type="molecule type" value="Genomic_DNA"/>
</dbReference>
<feature type="region of interest" description="Disordered" evidence="1">
    <location>
        <begin position="282"/>
        <end position="368"/>
    </location>
</feature>
<dbReference type="SUPFAM" id="SSF53474">
    <property type="entry name" value="alpha/beta-Hydrolases"/>
    <property type="match status" value="1"/>
</dbReference>
<evidence type="ECO:0008006" key="4">
    <source>
        <dbReference type="Google" id="ProtNLM"/>
    </source>
</evidence>